<dbReference type="RefSeq" id="WP_091968553.1">
    <property type="nucleotide sequence ID" value="NZ_FOPM01000002.1"/>
</dbReference>
<dbReference type="STRING" id="582675.SAMN05192565_102142"/>
<dbReference type="EMBL" id="FOPM01000002">
    <property type="protein sequence ID" value="SFG36644.1"/>
    <property type="molecule type" value="Genomic_DNA"/>
</dbReference>
<evidence type="ECO:0000313" key="1">
    <source>
        <dbReference type="EMBL" id="SFG36644.1"/>
    </source>
</evidence>
<name>A0A1I2R7E0_9HYPH</name>
<proteinExistence type="predicted"/>
<organism evidence="1 2">
    <name type="scientific">Methylobacterium gossipiicola</name>
    <dbReference type="NCBI Taxonomy" id="582675"/>
    <lineage>
        <taxon>Bacteria</taxon>
        <taxon>Pseudomonadati</taxon>
        <taxon>Pseudomonadota</taxon>
        <taxon>Alphaproteobacteria</taxon>
        <taxon>Hyphomicrobiales</taxon>
        <taxon>Methylobacteriaceae</taxon>
        <taxon>Methylobacterium</taxon>
    </lineage>
</organism>
<accession>A0A1I2R7E0</accession>
<gene>
    <name evidence="1" type="ORF">SAMN05192565_102142</name>
</gene>
<dbReference type="Proteomes" id="UP000199229">
    <property type="component" value="Unassembled WGS sequence"/>
</dbReference>
<evidence type="ECO:0000313" key="2">
    <source>
        <dbReference type="Proteomes" id="UP000199229"/>
    </source>
</evidence>
<dbReference type="OrthoDB" id="7997936at2"/>
<sequence>MPVESWMMPDDVPGLAAQAMDRIDAVLARLGEAERVAFWASVRKCYNTPYNDPKPRALPTLQALTSEVRAVPLLQATAESTGSERSIPMAAIPVPGLSVDAHVS</sequence>
<reference evidence="2" key="1">
    <citation type="submission" date="2016-10" db="EMBL/GenBank/DDBJ databases">
        <authorList>
            <person name="Varghese N."/>
            <person name="Submissions S."/>
        </authorList>
    </citation>
    <scope>NUCLEOTIDE SEQUENCE [LARGE SCALE GENOMIC DNA]</scope>
    <source>
        <strain evidence="2">Gh-105</strain>
    </source>
</reference>
<protein>
    <submittedName>
        <fullName evidence="1">Uncharacterized protein</fullName>
    </submittedName>
</protein>
<dbReference type="AlphaFoldDB" id="A0A1I2R7E0"/>
<keyword evidence="2" id="KW-1185">Reference proteome</keyword>